<gene>
    <name evidence="3" type="ORF">MNB_SM-4-1069</name>
</gene>
<dbReference type="EMBL" id="FPHF01000089">
    <property type="protein sequence ID" value="SFV66138.1"/>
    <property type="molecule type" value="Genomic_DNA"/>
</dbReference>
<dbReference type="Pfam" id="PF01171">
    <property type="entry name" value="ATP_bind_3"/>
    <property type="match status" value="1"/>
</dbReference>
<organism evidence="3">
    <name type="scientific">hydrothermal vent metagenome</name>
    <dbReference type="NCBI Taxonomy" id="652676"/>
    <lineage>
        <taxon>unclassified sequences</taxon>
        <taxon>metagenomes</taxon>
        <taxon>ecological metagenomes</taxon>
    </lineage>
</organism>
<dbReference type="PANTHER" id="PTHR43686">
    <property type="entry name" value="SULFURTRANSFERASE-RELATED"/>
    <property type="match status" value="1"/>
</dbReference>
<evidence type="ECO:0000313" key="3">
    <source>
        <dbReference type="EMBL" id="SFV66138.1"/>
    </source>
</evidence>
<proteinExistence type="predicted"/>
<dbReference type="PIRSF" id="PIRSF004976">
    <property type="entry name" value="ATPase_YdaO"/>
    <property type="match status" value="1"/>
</dbReference>
<keyword evidence="1" id="KW-0808">Transferase</keyword>
<evidence type="ECO:0000256" key="1">
    <source>
        <dbReference type="ARBA" id="ARBA00022679"/>
    </source>
</evidence>
<evidence type="ECO:0000259" key="2">
    <source>
        <dbReference type="Pfam" id="PF01171"/>
    </source>
</evidence>
<accession>A0A1W1CJT9</accession>
<dbReference type="CDD" id="cd24138">
    <property type="entry name" value="TtcA-like"/>
    <property type="match status" value="1"/>
</dbReference>
<dbReference type="SUPFAM" id="SSF52402">
    <property type="entry name" value="Adenine nucleotide alpha hydrolases-like"/>
    <property type="match status" value="1"/>
</dbReference>
<dbReference type="GO" id="GO:0008033">
    <property type="term" value="P:tRNA processing"/>
    <property type="evidence" value="ECO:0007669"/>
    <property type="project" value="InterPro"/>
</dbReference>
<dbReference type="InterPro" id="IPR035107">
    <property type="entry name" value="tRNA_thiolation_TtcA_Ctu1"/>
</dbReference>
<feature type="domain" description="tRNA(Ile)-lysidine/2-thiocytidine synthase N-terminal" evidence="2">
    <location>
        <begin position="28"/>
        <end position="197"/>
    </location>
</feature>
<dbReference type="PANTHER" id="PTHR43686:SF1">
    <property type="entry name" value="AMINOTRAN_5 DOMAIN-CONTAINING PROTEIN"/>
    <property type="match status" value="1"/>
</dbReference>
<reference evidence="3" key="1">
    <citation type="submission" date="2016-10" db="EMBL/GenBank/DDBJ databases">
        <authorList>
            <person name="de Groot N.N."/>
        </authorList>
    </citation>
    <scope>NUCLEOTIDE SEQUENCE</scope>
</reference>
<dbReference type="AlphaFoldDB" id="A0A1W1CJT9"/>
<dbReference type="GO" id="GO:0016740">
    <property type="term" value="F:transferase activity"/>
    <property type="evidence" value="ECO:0007669"/>
    <property type="project" value="UniProtKB-KW"/>
</dbReference>
<name>A0A1W1CJT9_9ZZZZ</name>
<dbReference type="InterPro" id="IPR011063">
    <property type="entry name" value="TilS/TtcA_N"/>
</dbReference>
<protein>
    <submittedName>
        <fullName evidence="3">tRNA(Cytosine32)-2-thiocytidine synthetase</fullName>
    </submittedName>
</protein>
<dbReference type="InterPro" id="IPR014729">
    <property type="entry name" value="Rossmann-like_a/b/a_fold"/>
</dbReference>
<dbReference type="Gene3D" id="3.40.50.620">
    <property type="entry name" value="HUPs"/>
    <property type="match status" value="1"/>
</dbReference>
<sequence>MSIKLSKKIMSKLGKTNAEFKLIEEGDKILVGLSGGKDSLTMIHAMREQQRRAPFEFEFIAVTISYGMGEDYSALAKHCEENGIKHIIKDTKTYELAKEKIRKNSSFCSFFSRMRRGYLYSVALELGCNKVALGHHLDDAAESFFMNFIYNGQMRSLAPKYTAANGLIVIRPLIQMRERQLRAFVVDNEISAIGDEACPAMRFDVKMPHARANMKIMLNKMELDFPQLFTSLNAAFKNISIDSFFLSEKEEISLEENQDTSS</sequence>